<dbReference type="Proteomes" id="UP000019141">
    <property type="component" value="Unassembled WGS sequence"/>
</dbReference>
<proteinExistence type="predicted"/>
<evidence type="ECO:0000313" key="1">
    <source>
        <dbReference type="EMBL" id="ETW96070.1"/>
    </source>
</evidence>
<sequence>MRKVHTMSRQMISIMLTVAVMVCVAALIVQADPKKGEQLIMEKIVELPDKKTNVKIRLVTFPVGYITPEHTHKGPGFFMFSREKCG</sequence>
<reference evidence="1 2" key="1">
    <citation type="journal article" date="2014" name="Nature">
        <title>An environmental bacterial taxon with a large and distinct metabolic repertoire.</title>
        <authorList>
            <person name="Wilson M.C."/>
            <person name="Mori T."/>
            <person name="Ruckert C."/>
            <person name="Uria A.R."/>
            <person name="Helf M.J."/>
            <person name="Takada K."/>
            <person name="Gernert C."/>
            <person name="Steffens U.A."/>
            <person name="Heycke N."/>
            <person name="Schmitt S."/>
            <person name="Rinke C."/>
            <person name="Helfrich E.J."/>
            <person name="Brachmann A.O."/>
            <person name="Gurgui C."/>
            <person name="Wakimoto T."/>
            <person name="Kracht M."/>
            <person name="Crusemann M."/>
            <person name="Hentschel U."/>
            <person name="Abe I."/>
            <person name="Matsunaga S."/>
            <person name="Kalinowski J."/>
            <person name="Takeyama H."/>
            <person name="Piel J."/>
        </authorList>
    </citation>
    <scope>NUCLEOTIDE SEQUENCE [LARGE SCALE GENOMIC DNA]</scope>
    <source>
        <strain evidence="2">TSY1</strain>
    </source>
</reference>
<dbReference type="EMBL" id="AZHW01000837">
    <property type="protein sequence ID" value="ETW96070.1"/>
    <property type="molecule type" value="Genomic_DNA"/>
</dbReference>
<name>W4LED4_ENTF1</name>
<dbReference type="HOGENOM" id="CLU_2492074_0_0_7"/>
<organism evidence="1 2">
    <name type="scientific">Entotheonella factor</name>
    <dbReference type="NCBI Taxonomy" id="1429438"/>
    <lineage>
        <taxon>Bacteria</taxon>
        <taxon>Pseudomonadati</taxon>
        <taxon>Nitrospinota/Tectimicrobiota group</taxon>
        <taxon>Candidatus Tectimicrobiota</taxon>
        <taxon>Candidatus Entotheonellia</taxon>
        <taxon>Candidatus Entotheonellales</taxon>
        <taxon>Candidatus Entotheonellaceae</taxon>
        <taxon>Candidatus Entotheonella</taxon>
    </lineage>
</organism>
<comment type="caution">
    <text evidence="1">The sequence shown here is derived from an EMBL/GenBank/DDBJ whole genome shotgun (WGS) entry which is preliminary data.</text>
</comment>
<protein>
    <submittedName>
        <fullName evidence="1">Uncharacterized protein</fullName>
    </submittedName>
</protein>
<evidence type="ECO:0000313" key="2">
    <source>
        <dbReference type="Proteomes" id="UP000019141"/>
    </source>
</evidence>
<dbReference type="PATRIC" id="fig|1429438.4.peg.5349"/>
<accession>W4LED4</accession>
<keyword evidence="2" id="KW-1185">Reference proteome</keyword>
<dbReference type="AlphaFoldDB" id="W4LED4"/>
<gene>
    <name evidence="1" type="ORF">ETSY1_28070</name>
</gene>